<comment type="similarity">
    <text evidence="2">Belongs to the NapC/NirT/NrfH family.</text>
</comment>
<evidence type="ECO:0000256" key="7">
    <source>
        <dbReference type="ARBA" id="ARBA00022723"/>
    </source>
</evidence>
<dbReference type="EMBL" id="CP001785">
    <property type="protein sequence ID" value="ACX52973.1"/>
    <property type="molecule type" value="Genomic_DNA"/>
</dbReference>
<feature type="domain" description="NapC/NirT cytochrome c N-terminal" evidence="13">
    <location>
        <begin position="35"/>
        <end position="165"/>
    </location>
</feature>
<sequence length="174" mass="19286">MWKGAGGGTEGKNEVLAPGGKDAGAGGHCLRRRLWLILAGVALAAAVLAAGTKAAVSYTDRPEFCISCHVMEPQYETWFHSSHRQWASCSDCHVPHQNLPAKLVGKAIDGTRDFYLFYTNQVPDPIRLGARGARIVRENCLRCHGDLMERVIDREDRNCWDCHRSVPHGTEPRH</sequence>
<dbReference type="KEGG" id="adg:Adeg_1893"/>
<dbReference type="InterPro" id="IPR005126">
    <property type="entry name" value="NapC/NirT_cyt_c_N"/>
</dbReference>
<keyword evidence="6 12" id="KW-0812">Transmembrane</keyword>
<organism evidence="14 15">
    <name type="scientific">Ammonifex degensii (strain DSM 10501 / KC4)</name>
    <dbReference type="NCBI Taxonomy" id="429009"/>
    <lineage>
        <taxon>Bacteria</taxon>
        <taxon>Bacillati</taxon>
        <taxon>Bacillota</taxon>
        <taxon>Clostridia</taxon>
        <taxon>Thermoanaerobacterales</taxon>
        <taxon>Thermoanaerobacteraceae</taxon>
        <taxon>Ammonifex</taxon>
    </lineage>
</organism>
<dbReference type="PANTHER" id="PTHR30333">
    <property type="entry name" value="CYTOCHROME C-TYPE PROTEIN"/>
    <property type="match status" value="1"/>
</dbReference>
<protein>
    <submittedName>
        <fullName evidence="14">Cytochrome c nitrate reductase, small subunit</fullName>
    </submittedName>
</protein>
<dbReference type="Proteomes" id="UP000002620">
    <property type="component" value="Chromosome"/>
</dbReference>
<evidence type="ECO:0000256" key="10">
    <source>
        <dbReference type="ARBA" id="ARBA00023004"/>
    </source>
</evidence>
<evidence type="ECO:0000256" key="4">
    <source>
        <dbReference type="ARBA" id="ARBA00022475"/>
    </source>
</evidence>
<keyword evidence="3" id="KW-0813">Transport</keyword>
<proteinExistence type="inferred from homology"/>
<dbReference type="GO" id="GO:0005886">
    <property type="term" value="C:plasma membrane"/>
    <property type="evidence" value="ECO:0007669"/>
    <property type="project" value="UniProtKB-SubCell"/>
</dbReference>
<evidence type="ECO:0000256" key="2">
    <source>
        <dbReference type="ARBA" id="ARBA00007395"/>
    </source>
</evidence>
<dbReference type="GO" id="GO:0009055">
    <property type="term" value="F:electron transfer activity"/>
    <property type="evidence" value="ECO:0007669"/>
    <property type="project" value="TreeGrafter"/>
</dbReference>
<keyword evidence="7" id="KW-0479">Metal-binding</keyword>
<dbReference type="InterPro" id="IPR038266">
    <property type="entry name" value="NapC/NirT_cytc_sf"/>
</dbReference>
<evidence type="ECO:0000256" key="6">
    <source>
        <dbReference type="ARBA" id="ARBA00022692"/>
    </source>
</evidence>
<dbReference type="Pfam" id="PF03264">
    <property type="entry name" value="Cytochrom_NNT"/>
    <property type="match status" value="1"/>
</dbReference>
<evidence type="ECO:0000256" key="5">
    <source>
        <dbReference type="ARBA" id="ARBA00022617"/>
    </source>
</evidence>
<keyword evidence="15" id="KW-1185">Reference proteome</keyword>
<dbReference type="Gene3D" id="1.10.3820.10">
    <property type="entry name" value="Di-heme elbow motif domain"/>
    <property type="match status" value="1"/>
</dbReference>
<dbReference type="NCBIfam" id="TIGR03153">
    <property type="entry name" value="cytochr_NrfH"/>
    <property type="match status" value="1"/>
</dbReference>
<comment type="subcellular location">
    <subcellularLocation>
        <location evidence="1">Cell membrane</location>
    </subcellularLocation>
</comment>
<keyword evidence="10" id="KW-0408">Iron</keyword>
<keyword evidence="5" id="KW-0349">Heme</keyword>
<keyword evidence="8" id="KW-0249">Electron transport</keyword>
<dbReference type="PANTHER" id="PTHR30333:SF1">
    <property type="entry name" value="CYTOCHROME C-TYPE PROTEIN NAPC"/>
    <property type="match status" value="1"/>
</dbReference>
<dbReference type="HOGENOM" id="CLU_096753_0_1_9"/>
<keyword evidence="4" id="KW-1003">Cell membrane</keyword>
<dbReference type="InterPro" id="IPR036280">
    <property type="entry name" value="Multihaem_cyt_sf"/>
</dbReference>
<evidence type="ECO:0000313" key="14">
    <source>
        <dbReference type="EMBL" id="ACX52973.1"/>
    </source>
</evidence>
<reference evidence="14 15" key="1">
    <citation type="submission" date="2009-10" db="EMBL/GenBank/DDBJ databases">
        <title>Complete sequence of chromosome of Ammonifex degensii KC4.</title>
        <authorList>
            <consortium name="US DOE Joint Genome Institute"/>
            <person name="Kerfeld C."/>
            <person name="Goodner B."/>
            <person name="Huber H."/>
            <person name="Stetter K."/>
            <person name="Lucas S."/>
            <person name="Copeland A."/>
            <person name="Lapidus A."/>
            <person name="Glavina del Rio T."/>
            <person name="Dalin E."/>
            <person name="Tice H."/>
            <person name="Bruce D."/>
            <person name="Goodwin L."/>
            <person name="Pitluck S."/>
            <person name="Saunders E."/>
            <person name="Brettin T."/>
            <person name="Detter J.C."/>
            <person name="Han C."/>
            <person name="Larimer F."/>
            <person name="Land M."/>
            <person name="Hauser L."/>
            <person name="Kyrpides N."/>
            <person name="Ovchinnikova G."/>
            <person name="Richardson P."/>
        </authorList>
    </citation>
    <scope>NUCLEOTIDE SEQUENCE [LARGE SCALE GENOMIC DNA]</scope>
    <source>
        <strain evidence="15">DSM 10501 / KC4</strain>
    </source>
</reference>
<dbReference type="OrthoDB" id="9791652at2"/>
<evidence type="ECO:0000313" key="15">
    <source>
        <dbReference type="Proteomes" id="UP000002620"/>
    </source>
</evidence>
<name>C9R9J4_AMMDK</name>
<dbReference type="GO" id="GO:0022900">
    <property type="term" value="P:electron transport chain"/>
    <property type="evidence" value="ECO:0007669"/>
    <property type="project" value="InterPro"/>
</dbReference>
<dbReference type="STRING" id="429009.Adeg_1893"/>
<dbReference type="GO" id="GO:0009061">
    <property type="term" value="P:anaerobic respiration"/>
    <property type="evidence" value="ECO:0007669"/>
    <property type="project" value="TreeGrafter"/>
</dbReference>
<evidence type="ECO:0000256" key="1">
    <source>
        <dbReference type="ARBA" id="ARBA00004236"/>
    </source>
</evidence>
<dbReference type="AlphaFoldDB" id="C9R9J4"/>
<evidence type="ECO:0000256" key="3">
    <source>
        <dbReference type="ARBA" id="ARBA00022448"/>
    </source>
</evidence>
<dbReference type="eggNOG" id="COG3005">
    <property type="taxonomic scope" value="Bacteria"/>
</dbReference>
<dbReference type="SUPFAM" id="SSF48695">
    <property type="entry name" value="Multiheme cytochromes"/>
    <property type="match status" value="1"/>
</dbReference>
<evidence type="ECO:0000256" key="9">
    <source>
        <dbReference type="ARBA" id="ARBA00022989"/>
    </source>
</evidence>
<evidence type="ECO:0000256" key="8">
    <source>
        <dbReference type="ARBA" id="ARBA00022982"/>
    </source>
</evidence>
<dbReference type="InterPro" id="IPR051174">
    <property type="entry name" value="Cytochrome_c-type_ET"/>
</dbReference>
<dbReference type="InterPro" id="IPR017571">
    <property type="entry name" value="NrfH"/>
</dbReference>
<keyword evidence="11 12" id="KW-0472">Membrane</keyword>
<evidence type="ECO:0000259" key="13">
    <source>
        <dbReference type="Pfam" id="PF03264"/>
    </source>
</evidence>
<accession>C9R9J4</accession>
<dbReference type="RefSeq" id="WP_015739850.1">
    <property type="nucleotide sequence ID" value="NC_013385.1"/>
</dbReference>
<keyword evidence="9 12" id="KW-1133">Transmembrane helix</keyword>
<evidence type="ECO:0000256" key="11">
    <source>
        <dbReference type="ARBA" id="ARBA00023136"/>
    </source>
</evidence>
<dbReference type="GO" id="GO:0046872">
    <property type="term" value="F:metal ion binding"/>
    <property type="evidence" value="ECO:0007669"/>
    <property type="project" value="UniProtKB-KW"/>
</dbReference>
<gene>
    <name evidence="14" type="ordered locus">Adeg_1893</name>
</gene>
<evidence type="ECO:0000256" key="12">
    <source>
        <dbReference type="SAM" id="Phobius"/>
    </source>
</evidence>
<feature type="transmembrane region" description="Helical" evidence="12">
    <location>
        <begin position="34"/>
        <end position="56"/>
    </location>
</feature>